<feature type="compositionally biased region" description="Pro residues" evidence="1">
    <location>
        <begin position="397"/>
        <end position="412"/>
    </location>
</feature>
<reference evidence="2 3" key="1">
    <citation type="submission" date="2024-04" db="EMBL/GenBank/DDBJ databases">
        <authorList>
            <person name="Waldvogel A.-M."/>
            <person name="Schoenle A."/>
        </authorList>
    </citation>
    <scope>NUCLEOTIDE SEQUENCE [LARGE SCALE GENOMIC DNA]</scope>
</reference>
<dbReference type="AlphaFoldDB" id="A0AAV2M1A3"/>
<dbReference type="Proteomes" id="UP001497482">
    <property type="component" value="Chromosome 5"/>
</dbReference>
<feature type="compositionally biased region" description="Low complexity" evidence="1">
    <location>
        <begin position="379"/>
        <end position="394"/>
    </location>
</feature>
<evidence type="ECO:0000256" key="1">
    <source>
        <dbReference type="SAM" id="MobiDB-lite"/>
    </source>
</evidence>
<feature type="region of interest" description="Disordered" evidence="1">
    <location>
        <begin position="14"/>
        <end position="82"/>
    </location>
</feature>
<feature type="compositionally biased region" description="Basic and acidic residues" evidence="1">
    <location>
        <begin position="337"/>
        <end position="347"/>
    </location>
</feature>
<feature type="compositionally biased region" description="Low complexity" evidence="1">
    <location>
        <begin position="324"/>
        <end position="335"/>
    </location>
</feature>
<sequence>MTNPYNHIIALKRSFDIDDDEDLPTSPIPPASPRYYLSRTKPTLHSRPYPSLPHPPPQDPRQAGALGSSLSFNKATPNGNGSCVTRAASFQSRFSPNGYSSNDSLHSSTSSLEYSGGLTRLLSYPGPHMAEEYSHISNQQQSFDANFNHRKFSAESNAFLEPHSPFFAESKDIRDLHSPFSAESKDIRDLHSPFSAESKDIRDLHSPFSAESKDIRDLHSPFSSGSKDFVLSQSPFSVESKAFVKSHNPFSTESKMFAESQSPFAAESKAFIESSSPFSSVSKSFVESQSPVSAESKAIADQNSPNGSFRTTMGKNGGFQFANGNWNSRYRNNNGFGDDHRTFDNHNQKPATPACHRKTPQLNKFPLDLDRIVTPSPRASASSSASLSSLDSSDTPVTPPGPMRVPRVSPCPVPLSPAQTPCLQLLSGPQVGLLDGGSVPGGPASSESDELKDSVGSILQRIASFSQSPPDCRSTNGTLSGRVVLPKEEPGRHADDDYSATVRL</sequence>
<feature type="compositionally biased region" description="Polar residues" evidence="1">
    <location>
        <begin position="68"/>
        <end position="82"/>
    </location>
</feature>
<feature type="region of interest" description="Disordered" evidence="1">
    <location>
        <begin position="324"/>
        <end position="362"/>
    </location>
</feature>
<evidence type="ECO:0000313" key="3">
    <source>
        <dbReference type="Proteomes" id="UP001497482"/>
    </source>
</evidence>
<evidence type="ECO:0000313" key="2">
    <source>
        <dbReference type="EMBL" id="CAL1607093.1"/>
    </source>
</evidence>
<feature type="region of interest" description="Disordered" evidence="1">
    <location>
        <begin position="374"/>
        <end position="412"/>
    </location>
</feature>
<name>A0AAV2M1A3_KNICA</name>
<dbReference type="EMBL" id="OZ035827">
    <property type="protein sequence ID" value="CAL1607093.1"/>
    <property type="molecule type" value="Genomic_DNA"/>
</dbReference>
<keyword evidence="3" id="KW-1185">Reference proteome</keyword>
<accession>A0AAV2M1A3</accession>
<proteinExistence type="predicted"/>
<feature type="region of interest" description="Disordered" evidence="1">
    <location>
        <begin position="433"/>
        <end position="504"/>
    </location>
</feature>
<organism evidence="2 3">
    <name type="scientific">Knipowitschia caucasica</name>
    <name type="common">Caucasian dwarf goby</name>
    <name type="synonym">Pomatoschistus caucasicus</name>
    <dbReference type="NCBI Taxonomy" id="637954"/>
    <lineage>
        <taxon>Eukaryota</taxon>
        <taxon>Metazoa</taxon>
        <taxon>Chordata</taxon>
        <taxon>Craniata</taxon>
        <taxon>Vertebrata</taxon>
        <taxon>Euteleostomi</taxon>
        <taxon>Actinopterygii</taxon>
        <taxon>Neopterygii</taxon>
        <taxon>Teleostei</taxon>
        <taxon>Neoteleostei</taxon>
        <taxon>Acanthomorphata</taxon>
        <taxon>Gobiaria</taxon>
        <taxon>Gobiiformes</taxon>
        <taxon>Gobioidei</taxon>
        <taxon>Gobiidae</taxon>
        <taxon>Gobiinae</taxon>
        <taxon>Knipowitschia</taxon>
    </lineage>
</organism>
<protein>
    <submittedName>
        <fullName evidence="2">Uncharacterized protein</fullName>
    </submittedName>
</protein>
<gene>
    <name evidence="2" type="ORF">KC01_LOCUS34168</name>
</gene>
<feature type="compositionally biased region" description="Pro residues" evidence="1">
    <location>
        <begin position="50"/>
        <end position="59"/>
    </location>
</feature>
<feature type="compositionally biased region" description="Basic and acidic residues" evidence="1">
    <location>
        <begin position="485"/>
        <end position="496"/>
    </location>
</feature>
<feature type="compositionally biased region" description="Polar residues" evidence="1">
    <location>
        <begin position="463"/>
        <end position="479"/>
    </location>
</feature>